<reference evidence="1" key="1">
    <citation type="submission" date="2021-05" db="EMBL/GenBank/DDBJ databases">
        <authorList>
            <person name="Alioto T."/>
            <person name="Alioto T."/>
            <person name="Gomez Garrido J."/>
        </authorList>
    </citation>
    <scope>NUCLEOTIDE SEQUENCE</scope>
</reference>
<name>A0A8D8X8W0_9HEMI</name>
<accession>A0A8D8X8W0</accession>
<dbReference type="EMBL" id="HBUF01284738">
    <property type="protein sequence ID" value="CAG6688037.1"/>
    <property type="molecule type" value="Transcribed_RNA"/>
</dbReference>
<organism evidence="1">
    <name type="scientific">Cacopsylla melanoneura</name>
    <dbReference type="NCBI Taxonomy" id="428564"/>
    <lineage>
        <taxon>Eukaryota</taxon>
        <taxon>Metazoa</taxon>
        <taxon>Ecdysozoa</taxon>
        <taxon>Arthropoda</taxon>
        <taxon>Hexapoda</taxon>
        <taxon>Insecta</taxon>
        <taxon>Pterygota</taxon>
        <taxon>Neoptera</taxon>
        <taxon>Paraneoptera</taxon>
        <taxon>Hemiptera</taxon>
        <taxon>Sternorrhyncha</taxon>
        <taxon>Psylloidea</taxon>
        <taxon>Psyllidae</taxon>
        <taxon>Psyllinae</taxon>
        <taxon>Cacopsylla</taxon>
    </lineage>
</organism>
<proteinExistence type="predicted"/>
<dbReference type="AlphaFoldDB" id="A0A8D8X8W0"/>
<protein>
    <submittedName>
        <fullName evidence="1">Uncharacterized protein</fullName>
    </submittedName>
</protein>
<dbReference type="EMBL" id="HBUF01284737">
    <property type="protein sequence ID" value="CAG6688035.1"/>
    <property type="molecule type" value="Transcribed_RNA"/>
</dbReference>
<sequence>MCNNKIYEFEIHYVRLNMKTRGMELCGMLSRDFSTFFQNSTTTFGTFDLDGLRRHLLYNIFPEECQSTLNVLRIFHTKCFFQIVVDSVTKRNEMFGRNA</sequence>
<evidence type="ECO:0000313" key="1">
    <source>
        <dbReference type="EMBL" id="CAG6688037.1"/>
    </source>
</evidence>